<dbReference type="InterPro" id="IPR029034">
    <property type="entry name" value="Cystine-knot_cytokine"/>
</dbReference>
<name>A0A8J2MQZ0_9BILA</name>
<keyword evidence="4 6" id="KW-0339">Growth factor</keyword>
<dbReference type="GO" id="GO:0005615">
    <property type="term" value="C:extracellular space"/>
    <property type="evidence" value="ECO:0007669"/>
    <property type="project" value="TreeGrafter"/>
</dbReference>
<evidence type="ECO:0000313" key="10">
    <source>
        <dbReference type="Proteomes" id="UP000746747"/>
    </source>
</evidence>
<dbReference type="EMBL" id="CAKAEH010001511">
    <property type="protein sequence ID" value="CAG9537035.1"/>
    <property type="molecule type" value="Genomic_DNA"/>
</dbReference>
<evidence type="ECO:0000313" key="9">
    <source>
        <dbReference type="EMBL" id="CAG9537035.1"/>
    </source>
</evidence>
<protein>
    <recommendedName>
        <fullName evidence="8">TGF-beta family profile domain-containing protein</fullName>
    </recommendedName>
</protein>
<evidence type="ECO:0000256" key="1">
    <source>
        <dbReference type="ARBA" id="ARBA00004613"/>
    </source>
</evidence>
<dbReference type="InterPro" id="IPR001839">
    <property type="entry name" value="TGF-b_C"/>
</dbReference>
<gene>
    <name evidence="9" type="ORF">CJOHNSTONI_LOCUS6896</name>
</gene>
<dbReference type="Gene3D" id="2.10.90.10">
    <property type="entry name" value="Cystine-knot cytokines"/>
    <property type="match status" value="1"/>
</dbReference>
<dbReference type="GO" id="GO:0008083">
    <property type="term" value="F:growth factor activity"/>
    <property type="evidence" value="ECO:0007669"/>
    <property type="project" value="UniProtKB-KW"/>
</dbReference>
<feature type="chain" id="PRO_5035234439" description="TGF-beta family profile domain-containing protein" evidence="7">
    <location>
        <begin position="22"/>
        <end position="228"/>
    </location>
</feature>
<dbReference type="InterPro" id="IPR017948">
    <property type="entry name" value="TGFb_CS"/>
</dbReference>
<dbReference type="InterPro" id="IPR015615">
    <property type="entry name" value="TGF-beta-rel"/>
</dbReference>
<dbReference type="AlphaFoldDB" id="A0A8J2MQZ0"/>
<evidence type="ECO:0000256" key="4">
    <source>
        <dbReference type="ARBA" id="ARBA00023030"/>
    </source>
</evidence>
<evidence type="ECO:0000256" key="2">
    <source>
        <dbReference type="ARBA" id="ARBA00006656"/>
    </source>
</evidence>
<feature type="signal peptide" evidence="7">
    <location>
        <begin position="1"/>
        <end position="21"/>
    </location>
</feature>
<keyword evidence="10" id="KW-1185">Reference proteome</keyword>
<evidence type="ECO:0000256" key="3">
    <source>
        <dbReference type="ARBA" id="ARBA00022525"/>
    </source>
</evidence>
<reference evidence="9" key="1">
    <citation type="submission" date="2021-09" db="EMBL/GenBank/DDBJ databases">
        <authorList>
            <consortium name="Pathogen Informatics"/>
        </authorList>
    </citation>
    <scope>NUCLEOTIDE SEQUENCE</scope>
</reference>
<dbReference type="OrthoDB" id="6516235at2759"/>
<dbReference type="CDD" id="cd08698">
    <property type="entry name" value="TGF_beta_SF"/>
    <property type="match status" value="1"/>
</dbReference>
<comment type="similarity">
    <text evidence="2 6">Belongs to the TGF-beta family.</text>
</comment>
<dbReference type="PANTHER" id="PTHR11848">
    <property type="entry name" value="TGF-BETA FAMILY"/>
    <property type="match status" value="1"/>
</dbReference>
<organism evidence="9 10">
    <name type="scientific">Cercopithifilaria johnstoni</name>
    <dbReference type="NCBI Taxonomy" id="2874296"/>
    <lineage>
        <taxon>Eukaryota</taxon>
        <taxon>Metazoa</taxon>
        <taxon>Ecdysozoa</taxon>
        <taxon>Nematoda</taxon>
        <taxon>Chromadorea</taxon>
        <taxon>Rhabditida</taxon>
        <taxon>Spirurina</taxon>
        <taxon>Spiruromorpha</taxon>
        <taxon>Filarioidea</taxon>
        <taxon>Onchocercidae</taxon>
        <taxon>Cercopithifilaria</taxon>
    </lineage>
</organism>
<proteinExistence type="inferred from homology"/>
<evidence type="ECO:0000256" key="5">
    <source>
        <dbReference type="ARBA" id="ARBA00023157"/>
    </source>
</evidence>
<keyword evidence="3" id="KW-0964">Secreted</keyword>
<dbReference type="PANTHER" id="PTHR11848:SF78">
    <property type="entry name" value="GROWTH_DIFFERENTIATION FACTOR 15"/>
    <property type="match status" value="1"/>
</dbReference>
<comment type="subcellular location">
    <subcellularLocation>
        <location evidence="1">Secreted</location>
    </subcellularLocation>
</comment>
<dbReference type="PROSITE" id="PS00250">
    <property type="entry name" value="TGF_BETA_1"/>
    <property type="match status" value="1"/>
</dbReference>
<evidence type="ECO:0000256" key="7">
    <source>
        <dbReference type="SAM" id="SignalP"/>
    </source>
</evidence>
<accession>A0A8J2MQZ0</accession>
<keyword evidence="5" id="KW-1015">Disulfide bond</keyword>
<dbReference type="Pfam" id="PF00019">
    <property type="entry name" value="TGF_beta"/>
    <property type="match status" value="1"/>
</dbReference>
<keyword evidence="7" id="KW-0732">Signal</keyword>
<dbReference type="PROSITE" id="PS51362">
    <property type="entry name" value="TGF_BETA_2"/>
    <property type="match status" value="1"/>
</dbReference>
<comment type="caution">
    <text evidence="9">The sequence shown here is derived from an EMBL/GenBank/DDBJ whole genome shotgun (WGS) entry which is preliminary data.</text>
</comment>
<evidence type="ECO:0000259" key="8">
    <source>
        <dbReference type="PROSITE" id="PS51362"/>
    </source>
</evidence>
<dbReference type="Proteomes" id="UP000746747">
    <property type="component" value="Unassembled WGS sequence"/>
</dbReference>
<dbReference type="GO" id="GO:0005125">
    <property type="term" value="F:cytokine activity"/>
    <property type="evidence" value="ECO:0007669"/>
    <property type="project" value="TreeGrafter"/>
</dbReference>
<dbReference type="SMART" id="SM00204">
    <property type="entry name" value="TGFB"/>
    <property type="match status" value="1"/>
</dbReference>
<evidence type="ECO:0000256" key="6">
    <source>
        <dbReference type="RuleBase" id="RU000354"/>
    </source>
</evidence>
<feature type="domain" description="TGF-beta family profile" evidence="8">
    <location>
        <begin position="115"/>
        <end position="227"/>
    </location>
</feature>
<sequence>MFHWFPVEPSLLSATVLVCFACQISEQSSLSLSSLSIVSSLISPNLPMSSLSSLIVPCSSGNYLSEVNQELFFAKRSIDKKRLIQTHHSTKYNVRFGRLSSRSTLSSDTERRNVRKRRATDQDCSAGLCCLKSIYFDFHEHGMDNIIRPSGFNMNFCDGECNIQIGTSDRDALILQDGINHPESPFLKRLSCCVPIRWSSVEIVEERNGTEFDRILENVKVMECGCAI</sequence>
<dbReference type="SUPFAM" id="SSF57501">
    <property type="entry name" value="Cystine-knot cytokines"/>
    <property type="match status" value="1"/>
</dbReference>